<reference evidence="3" key="1">
    <citation type="submission" date="2016-06" db="EMBL/GenBank/DDBJ databases">
        <title>Parallel loss of symbiosis genes in relatives of nitrogen-fixing non-legume Parasponia.</title>
        <authorList>
            <person name="Van Velzen R."/>
            <person name="Holmer R."/>
            <person name="Bu F."/>
            <person name="Rutten L."/>
            <person name="Van Zeijl A."/>
            <person name="Liu W."/>
            <person name="Santuari L."/>
            <person name="Cao Q."/>
            <person name="Sharma T."/>
            <person name="Shen D."/>
            <person name="Roswanjaya Y."/>
            <person name="Wardhani T."/>
            <person name="Kalhor M.S."/>
            <person name="Jansen J."/>
            <person name="Van den Hoogen J."/>
            <person name="Gungor B."/>
            <person name="Hartog M."/>
            <person name="Hontelez J."/>
            <person name="Verver J."/>
            <person name="Yang W.-C."/>
            <person name="Schijlen E."/>
            <person name="Repin R."/>
            <person name="Schilthuizen M."/>
            <person name="Schranz E."/>
            <person name="Heidstra R."/>
            <person name="Miyata K."/>
            <person name="Fedorova E."/>
            <person name="Kohlen W."/>
            <person name="Bisseling T."/>
            <person name="Smit S."/>
            <person name="Geurts R."/>
        </authorList>
    </citation>
    <scope>NUCLEOTIDE SEQUENCE [LARGE SCALE GENOMIC DNA]</scope>
    <source>
        <strain evidence="3">cv. WU1-14</strain>
    </source>
</reference>
<comment type="caution">
    <text evidence="2">The sequence shown here is derived from an EMBL/GenBank/DDBJ whole genome shotgun (WGS) entry which is preliminary data.</text>
</comment>
<evidence type="ECO:0000256" key="1">
    <source>
        <dbReference type="SAM" id="Phobius"/>
    </source>
</evidence>
<dbReference type="EMBL" id="JXTB01000012">
    <property type="protein sequence ID" value="PON77665.1"/>
    <property type="molecule type" value="Genomic_DNA"/>
</dbReference>
<keyword evidence="1" id="KW-0812">Transmembrane</keyword>
<sequence length="70" mass="7933">MSRCTTRACPICQLLMKSLMEITLRLIFESPIMSTYVVGVVVGVFDYIEDTSAEMFCRGKSSCILPCWEE</sequence>
<name>A0A2P5DWK3_PARAD</name>
<evidence type="ECO:0000313" key="3">
    <source>
        <dbReference type="Proteomes" id="UP000237105"/>
    </source>
</evidence>
<keyword evidence="1" id="KW-0472">Membrane</keyword>
<dbReference type="AlphaFoldDB" id="A0A2P5DWK3"/>
<keyword evidence="1" id="KW-1133">Transmembrane helix</keyword>
<accession>A0A2P5DWK3</accession>
<evidence type="ECO:0000313" key="2">
    <source>
        <dbReference type="EMBL" id="PON77665.1"/>
    </source>
</evidence>
<proteinExistence type="predicted"/>
<protein>
    <submittedName>
        <fullName evidence="2">Uncharacterized protein</fullName>
    </submittedName>
</protein>
<keyword evidence="3" id="KW-1185">Reference proteome</keyword>
<gene>
    <name evidence="2" type="ORF">PanWU01x14_024210</name>
</gene>
<organism evidence="2 3">
    <name type="scientific">Parasponia andersonii</name>
    <name type="common">Sponia andersonii</name>
    <dbReference type="NCBI Taxonomy" id="3476"/>
    <lineage>
        <taxon>Eukaryota</taxon>
        <taxon>Viridiplantae</taxon>
        <taxon>Streptophyta</taxon>
        <taxon>Embryophyta</taxon>
        <taxon>Tracheophyta</taxon>
        <taxon>Spermatophyta</taxon>
        <taxon>Magnoliopsida</taxon>
        <taxon>eudicotyledons</taxon>
        <taxon>Gunneridae</taxon>
        <taxon>Pentapetalae</taxon>
        <taxon>rosids</taxon>
        <taxon>fabids</taxon>
        <taxon>Rosales</taxon>
        <taxon>Cannabaceae</taxon>
        <taxon>Parasponia</taxon>
    </lineage>
</organism>
<feature type="transmembrane region" description="Helical" evidence="1">
    <location>
        <begin position="26"/>
        <end position="45"/>
    </location>
</feature>
<dbReference type="Proteomes" id="UP000237105">
    <property type="component" value="Unassembled WGS sequence"/>
</dbReference>